<feature type="domain" description="Penicillin binding protein A dimerisation" evidence="3">
    <location>
        <begin position="57"/>
        <end position="119"/>
    </location>
</feature>
<dbReference type="Gene3D" id="3.40.710.10">
    <property type="entry name" value="DD-peptidase/beta-lactamase superfamily"/>
    <property type="match status" value="1"/>
</dbReference>
<evidence type="ECO:0000313" key="5">
    <source>
        <dbReference type="Proteomes" id="UP000214880"/>
    </source>
</evidence>
<dbReference type="InterPro" id="IPR001460">
    <property type="entry name" value="PCN-bd_Tpept"/>
</dbReference>
<dbReference type="InterPro" id="IPR050515">
    <property type="entry name" value="Beta-lactam/transpept"/>
</dbReference>
<protein>
    <submittedName>
        <fullName evidence="4">Peptidoglycan glycosyltransferase</fullName>
    </submittedName>
</protein>
<dbReference type="SUPFAM" id="SSF56519">
    <property type="entry name" value="Penicillin binding protein dimerisation domain"/>
    <property type="match status" value="1"/>
</dbReference>
<dbReference type="Gene3D" id="3.90.1310.10">
    <property type="entry name" value="Penicillin-binding protein 2a (Domain 2)"/>
    <property type="match status" value="1"/>
</dbReference>
<keyword evidence="1" id="KW-0472">Membrane</keyword>
<dbReference type="EMBL" id="FNHB01000001">
    <property type="protein sequence ID" value="SDL68658.1"/>
    <property type="molecule type" value="Genomic_DNA"/>
</dbReference>
<dbReference type="Pfam" id="PF21922">
    <property type="entry name" value="PBP_dimer_2"/>
    <property type="match status" value="1"/>
</dbReference>
<reference evidence="4 5" key="1">
    <citation type="submission" date="2016-10" db="EMBL/GenBank/DDBJ databases">
        <authorList>
            <person name="de Groot N.N."/>
        </authorList>
    </citation>
    <scope>NUCLEOTIDE SEQUENCE [LARGE SCALE GENOMIC DNA]</scope>
    <source>
        <strain evidence="4 5">DSM 1736</strain>
    </source>
</reference>
<evidence type="ECO:0000313" key="4">
    <source>
        <dbReference type="EMBL" id="SDL68658.1"/>
    </source>
</evidence>
<dbReference type="RefSeq" id="WP_092068023.1">
    <property type="nucleotide sequence ID" value="NZ_FNHB01000001.1"/>
</dbReference>
<dbReference type="OrthoDB" id="9770103at2"/>
<dbReference type="InterPro" id="IPR054120">
    <property type="entry name" value="PBPA_dimer"/>
</dbReference>
<dbReference type="AlphaFoldDB" id="A0A1G9M383"/>
<dbReference type="InterPro" id="IPR036138">
    <property type="entry name" value="PBP_dimer_sf"/>
</dbReference>
<dbReference type="GO" id="GO:0071555">
    <property type="term" value="P:cell wall organization"/>
    <property type="evidence" value="ECO:0007669"/>
    <property type="project" value="TreeGrafter"/>
</dbReference>
<dbReference type="Proteomes" id="UP000214880">
    <property type="component" value="Unassembled WGS sequence"/>
</dbReference>
<dbReference type="GO" id="GO:0016740">
    <property type="term" value="F:transferase activity"/>
    <property type="evidence" value="ECO:0007669"/>
    <property type="project" value="UniProtKB-KW"/>
</dbReference>
<keyword evidence="1" id="KW-0812">Transmembrane</keyword>
<dbReference type="GO" id="GO:0008658">
    <property type="term" value="F:penicillin binding"/>
    <property type="evidence" value="ECO:0007669"/>
    <property type="project" value="InterPro"/>
</dbReference>
<dbReference type="PANTHER" id="PTHR30627">
    <property type="entry name" value="PEPTIDOGLYCAN D,D-TRANSPEPTIDASE"/>
    <property type="match status" value="1"/>
</dbReference>
<sequence>MQNGDLAKNIRRVAYGLIFLLVLLFVHISYLQIIQGSFYASHPLNRRSIEYSKTVARGTVFDRNGQKLAVSEKTDHNGFKRFYPYGALTAHLVGYDSARLGKAGLESSHNGYLSGIDSPLRGLGPVSRLFTRSQVHHIALTIDIDLQKAADQALGDKRGAIVVLEPHTGAILAMVSKPGFDPNDIDSRWDQLSGSAASPLLNRATGGLYPPGSIIKPLIAEAGLTEHIVDLQQKFNCTGALVSGPDYRLPETNAKAHGEINLAQALAVSCNVTFGKIAIDLGNTKIANAFARFGFNQSTGPDLQETASRLPEFGRLADGDLAQTGIGQGSLLVTPLRMALLAATFANHGLTMRPYLIDKIMTSDGTVIKHYPPEEWLRPTNAQIAQSVTAMMVGVVENGTGAAARIAGTAVAGKTGTAENPHGRDHAWFIGFAPADNPRAAIAVIVENGGAGGAVAAPIARKVLIQALR</sequence>
<evidence type="ECO:0000259" key="2">
    <source>
        <dbReference type="Pfam" id="PF00905"/>
    </source>
</evidence>
<keyword evidence="5" id="KW-1185">Reference proteome</keyword>
<name>A0A1G9M383_9FIRM</name>
<dbReference type="STRING" id="146817.SAMN04488502_101550"/>
<dbReference type="Pfam" id="PF00905">
    <property type="entry name" value="Transpeptidase"/>
    <property type="match status" value="1"/>
</dbReference>
<dbReference type="GO" id="GO:0071972">
    <property type="term" value="F:peptidoglycan L,D-transpeptidase activity"/>
    <property type="evidence" value="ECO:0007669"/>
    <property type="project" value="TreeGrafter"/>
</dbReference>
<feature type="domain" description="Penicillin-binding protein transpeptidase" evidence="2">
    <location>
        <begin position="159"/>
        <end position="464"/>
    </location>
</feature>
<dbReference type="GO" id="GO:0005886">
    <property type="term" value="C:plasma membrane"/>
    <property type="evidence" value="ECO:0007669"/>
    <property type="project" value="TreeGrafter"/>
</dbReference>
<gene>
    <name evidence="4" type="ORF">SAMN04488502_101550</name>
</gene>
<accession>A0A1G9M383</accession>
<dbReference type="PANTHER" id="PTHR30627:SF24">
    <property type="entry name" value="PENICILLIN-BINDING PROTEIN 4B"/>
    <property type="match status" value="1"/>
</dbReference>
<keyword evidence="1" id="KW-1133">Transmembrane helix</keyword>
<dbReference type="InterPro" id="IPR012338">
    <property type="entry name" value="Beta-lactam/transpept-like"/>
</dbReference>
<evidence type="ECO:0000256" key="1">
    <source>
        <dbReference type="SAM" id="Phobius"/>
    </source>
</evidence>
<keyword evidence="4" id="KW-0808">Transferase</keyword>
<organism evidence="4 5">
    <name type="scientific">Dendrosporobacter quercicolus</name>
    <dbReference type="NCBI Taxonomy" id="146817"/>
    <lineage>
        <taxon>Bacteria</taxon>
        <taxon>Bacillati</taxon>
        <taxon>Bacillota</taxon>
        <taxon>Negativicutes</taxon>
        <taxon>Selenomonadales</taxon>
        <taxon>Sporomusaceae</taxon>
        <taxon>Dendrosporobacter</taxon>
    </lineage>
</organism>
<evidence type="ECO:0000259" key="3">
    <source>
        <dbReference type="Pfam" id="PF21922"/>
    </source>
</evidence>
<dbReference type="SUPFAM" id="SSF56601">
    <property type="entry name" value="beta-lactamase/transpeptidase-like"/>
    <property type="match status" value="1"/>
</dbReference>
<proteinExistence type="predicted"/>
<feature type="transmembrane region" description="Helical" evidence="1">
    <location>
        <begin position="12"/>
        <end position="33"/>
    </location>
</feature>